<proteinExistence type="inferred from homology"/>
<feature type="domain" description="RmlD-like substrate binding" evidence="7">
    <location>
        <begin position="1"/>
        <end position="291"/>
    </location>
</feature>
<organism evidence="8 9">
    <name type="scientific">Achromobacter kerstersii</name>
    <dbReference type="NCBI Taxonomy" id="1353890"/>
    <lineage>
        <taxon>Bacteria</taxon>
        <taxon>Pseudomonadati</taxon>
        <taxon>Pseudomonadota</taxon>
        <taxon>Betaproteobacteria</taxon>
        <taxon>Burkholderiales</taxon>
        <taxon>Alcaligenaceae</taxon>
        <taxon>Achromobacter</taxon>
    </lineage>
</organism>
<dbReference type="SUPFAM" id="SSF51735">
    <property type="entry name" value="NAD(P)-binding Rossmann-fold domains"/>
    <property type="match status" value="1"/>
</dbReference>
<protein>
    <recommendedName>
        <fullName evidence="4 6">dTDP-4-dehydrorhamnose reductase</fullName>
        <ecNumber evidence="3 6">1.1.1.133</ecNumber>
    </recommendedName>
</protein>
<sequence length="302" mass="32205">MKILLLGKAGQIGRELRRTLPALGEFVSLGRENVDLCNQQALRNAMSAHQPDVIVNAAGYTAVDLAESHRETADLVNAQAVATLARYAKDASALLVHYSTDYVFDGASTAAYTETDTPSPLNVYGVTKLAGEAAIAASTCDALILRCSWVYAMHGQNFPNTILRLARERDRLEVVADQIGTPTSAALIAAITQRAIEGRRRNVLASGIYHLAASGATSWHAYAQYLVAGAAARGMPLRLSPDSIRAVTSADYRAAATRPHNSRLNTSLLTGALGLQLPDWTQGVDGLLDQLSERAKCGAHNP</sequence>
<keyword evidence="6" id="KW-0521">NADP</keyword>
<evidence type="ECO:0000313" key="9">
    <source>
        <dbReference type="Proteomes" id="UP000494269"/>
    </source>
</evidence>
<evidence type="ECO:0000259" key="7">
    <source>
        <dbReference type="Pfam" id="PF04321"/>
    </source>
</evidence>
<dbReference type="InterPro" id="IPR029903">
    <property type="entry name" value="RmlD-like-bd"/>
</dbReference>
<keyword evidence="9" id="KW-1185">Reference proteome</keyword>
<accession>A0A6S7A8U5</accession>
<comment type="function">
    <text evidence="6">Catalyzes the reduction of dTDP-6-deoxy-L-lyxo-4-hexulose to yield dTDP-L-rhamnose.</text>
</comment>
<dbReference type="UniPathway" id="UPA00124"/>
<keyword evidence="6 8" id="KW-0560">Oxidoreductase</keyword>
<dbReference type="EC" id="1.1.1.133" evidence="3 6"/>
<dbReference type="GO" id="GO:0019305">
    <property type="term" value="P:dTDP-rhamnose biosynthetic process"/>
    <property type="evidence" value="ECO:0007669"/>
    <property type="project" value="UniProtKB-UniPathway"/>
</dbReference>
<dbReference type="Gene3D" id="3.40.50.720">
    <property type="entry name" value="NAD(P)-binding Rossmann-like Domain"/>
    <property type="match status" value="1"/>
</dbReference>
<comment type="cofactor">
    <cofactor evidence="6">
        <name>Mg(2+)</name>
        <dbReference type="ChEBI" id="CHEBI:18420"/>
    </cofactor>
    <text evidence="6">Binds 1 Mg(2+) ion per monomer.</text>
</comment>
<dbReference type="GO" id="GO:0005829">
    <property type="term" value="C:cytosol"/>
    <property type="evidence" value="ECO:0007669"/>
    <property type="project" value="TreeGrafter"/>
</dbReference>
<name>A0A6S7A8U5_9BURK</name>
<dbReference type="NCBIfam" id="TIGR01214">
    <property type="entry name" value="rmlD"/>
    <property type="match status" value="1"/>
</dbReference>
<evidence type="ECO:0000256" key="3">
    <source>
        <dbReference type="ARBA" id="ARBA00012929"/>
    </source>
</evidence>
<evidence type="ECO:0000256" key="6">
    <source>
        <dbReference type="RuleBase" id="RU364082"/>
    </source>
</evidence>
<dbReference type="GO" id="GO:0008831">
    <property type="term" value="F:dTDP-4-dehydrorhamnose reductase activity"/>
    <property type="evidence" value="ECO:0007669"/>
    <property type="project" value="UniProtKB-EC"/>
</dbReference>
<dbReference type="PANTHER" id="PTHR10491:SF4">
    <property type="entry name" value="METHIONINE ADENOSYLTRANSFERASE 2 SUBUNIT BETA"/>
    <property type="match status" value="1"/>
</dbReference>
<dbReference type="PANTHER" id="PTHR10491">
    <property type="entry name" value="DTDP-4-DEHYDRORHAMNOSE REDUCTASE"/>
    <property type="match status" value="1"/>
</dbReference>
<comment type="catalytic activity">
    <reaction evidence="5 6">
        <text>dTDP-beta-L-rhamnose + NADP(+) = dTDP-4-dehydro-beta-L-rhamnose + NADPH + H(+)</text>
        <dbReference type="Rhea" id="RHEA:21796"/>
        <dbReference type="ChEBI" id="CHEBI:15378"/>
        <dbReference type="ChEBI" id="CHEBI:57510"/>
        <dbReference type="ChEBI" id="CHEBI:57783"/>
        <dbReference type="ChEBI" id="CHEBI:58349"/>
        <dbReference type="ChEBI" id="CHEBI:62830"/>
        <dbReference type="EC" id="1.1.1.133"/>
    </reaction>
</comment>
<evidence type="ECO:0000256" key="5">
    <source>
        <dbReference type="ARBA" id="ARBA00048200"/>
    </source>
</evidence>
<dbReference type="Proteomes" id="UP000494269">
    <property type="component" value="Unassembled WGS sequence"/>
</dbReference>
<dbReference type="Gene3D" id="3.90.25.10">
    <property type="entry name" value="UDP-galactose 4-epimerase, domain 1"/>
    <property type="match status" value="1"/>
</dbReference>
<dbReference type="EMBL" id="CADIJQ010000005">
    <property type="protein sequence ID" value="CAB3713235.1"/>
    <property type="molecule type" value="Genomic_DNA"/>
</dbReference>
<evidence type="ECO:0000256" key="2">
    <source>
        <dbReference type="ARBA" id="ARBA00010944"/>
    </source>
</evidence>
<reference evidence="8 9" key="1">
    <citation type="submission" date="2020-04" db="EMBL/GenBank/DDBJ databases">
        <authorList>
            <person name="De Canck E."/>
        </authorList>
    </citation>
    <scope>NUCLEOTIDE SEQUENCE [LARGE SCALE GENOMIC DNA]</scope>
    <source>
        <strain evidence="8 9">LMG 3441</strain>
    </source>
</reference>
<dbReference type="AlphaFoldDB" id="A0A6S7A8U5"/>
<gene>
    <name evidence="8" type="primary">rfbD_2</name>
    <name evidence="8" type="ORF">LMG3441_03250</name>
</gene>
<evidence type="ECO:0000256" key="1">
    <source>
        <dbReference type="ARBA" id="ARBA00004781"/>
    </source>
</evidence>
<dbReference type="InterPro" id="IPR005913">
    <property type="entry name" value="dTDP_dehydrorham_reduct"/>
</dbReference>
<evidence type="ECO:0000256" key="4">
    <source>
        <dbReference type="ARBA" id="ARBA00017099"/>
    </source>
</evidence>
<comment type="pathway">
    <text evidence="1 6">Carbohydrate biosynthesis; dTDP-L-rhamnose biosynthesis.</text>
</comment>
<evidence type="ECO:0000313" key="8">
    <source>
        <dbReference type="EMBL" id="CAB3713235.1"/>
    </source>
</evidence>
<dbReference type="CDD" id="cd05254">
    <property type="entry name" value="dTDP_HR_like_SDR_e"/>
    <property type="match status" value="1"/>
</dbReference>
<dbReference type="RefSeq" id="WP_175170353.1">
    <property type="nucleotide sequence ID" value="NZ_CADIJQ010000005.1"/>
</dbReference>
<comment type="similarity">
    <text evidence="2 6">Belongs to the dTDP-4-dehydrorhamnose reductase family.</text>
</comment>
<dbReference type="InterPro" id="IPR036291">
    <property type="entry name" value="NAD(P)-bd_dom_sf"/>
</dbReference>
<dbReference type="Pfam" id="PF04321">
    <property type="entry name" value="RmlD_sub_bind"/>
    <property type="match status" value="1"/>
</dbReference>